<dbReference type="Pfam" id="PF13578">
    <property type="entry name" value="Methyltransf_24"/>
    <property type="match status" value="1"/>
</dbReference>
<dbReference type="EMBL" id="LAZR01048627">
    <property type="protein sequence ID" value="KKK91492.1"/>
    <property type="molecule type" value="Genomic_DNA"/>
</dbReference>
<accession>A0A0F8ZCH8</accession>
<proteinExistence type="predicted"/>
<protein>
    <recommendedName>
        <fullName evidence="2">Class I SAM-dependent methyltransferase</fullName>
    </recommendedName>
</protein>
<dbReference type="AlphaFoldDB" id="A0A0F8ZCH8"/>
<name>A0A0F8ZCH8_9ZZZZ</name>
<gene>
    <name evidence="1" type="ORF">LCGC14_2712400</name>
</gene>
<comment type="caution">
    <text evidence="1">The sequence shown here is derived from an EMBL/GenBank/DDBJ whole genome shotgun (WGS) entry which is preliminary data.</text>
</comment>
<reference evidence="1" key="1">
    <citation type="journal article" date="2015" name="Nature">
        <title>Complex archaea that bridge the gap between prokaryotes and eukaryotes.</title>
        <authorList>
            <person name="Spang A."/>
            <person name="Saw J.H."/>
            <person name="Jorgensen S.L."/>
            <person name="Zaremba-Niedzwiedzka K."/>
            <person name="Martijn J."/>
            <person name="Lind A.E."/>
            <person name="van Eijk R."/>
            <person name="Schleper C."/>
            <person name="Guy L."/>
            <person name="Ettema T.J."/>
        </authorList>
    </citation>
    <scope>NUCLEOTIDE SEQUENCE</scope>
</reference>
<dbReference type="InterPro" id="IPR029063">
    <property type="entry name" value="SAM-dependent_MTases_sf"/>
</dbReference>
<evidence type="ECO:0000313" key="1">
    <source>
        <dbReference type="EMBL" id="KKK91492.1"/>
    </source>
</evidence>
<sequence>IDPHEGIPYYHPEPTYNDFMVKINTAKVVSQIQVKKGTSEESSSEITEKISLLFIDGDHTYEMVKKDFSLYEKKIIDRGYIALHDAVLEGPFKVILEAIKSNQWEFLQIIGNLALIRKKLVEENNDMNILTILNLILLHINRQFHLNFVENDEISMKVEVKELLINLERKL</sequence>
<organism evidence="1">
    <name type="scientific">marine sediment metagenome</name>
    <dbReference type="NCBI Taxonomy" id="412755"/>
    <lineage>
        <taxon>unclassified sequences</taxon>
        <taxon>metagenomes</taxon>
        <taxon>ecological metagenomes</taxon>
    </lineage>
</organism>
<dbReference type="Gene3D" id="3.40.50.150">
    <property type="entry name" value="Vaccinia Virus protein VP39"/>
    <property type="match status" value="1"/>
</dbReference>
<feature type="non-terminal residue" evidence="1">
    <location>
        <position position="1"/>
    </location>
</feature>
<evidence type="ECO:0008006" key="2">
    <source>
        <dbReference type="Google" id="ProtNLM"/>
    </source>
</evidence>